<evidence type="ECO:0000313" key="1">
    <source>
        <dbReference type="EMBL" id="KAF9691966.1"/>
    </source>
</evidence>
<organism evidence="1 2">
    <name type="scientific">Ascochyta lentis</name>
    <dbReference type="NCBI Taxonomy" id="205686"/>
    <lineage>
        <taxon>Eukaryota</taxon>
        <taxon>Fungi</taxon>
        <taxon>Dikarya</taxon>
        <taxon>Ascomycota</taxon>
        <taxon>Pezizomycotina</taxon>
        <taxon>Dothideomycetes</taxon>
        <taxon>Pleosporomycetidae</taxon>
        <taxon>Pleosporales</taxon>
        <taxon>Pleosporineae</taxon>
        <taxon>Didymellaceae</taxon>
        <taxon>Ascochyta</taxon>
    </lineage>
</organism>
<name>A0A8H7IUX4_9PLEO</name>
<proteinExistence type="predicted"/>
<evidence type="ECO:0000313" key="2">
    <source>
        <dbReference type="Proteomes" id="UP000651452"/>
    </source>
</evidence>
<reference evidence="1" key="1">
    <citation type="submission" date="2018-12" db="EMBL/GenBank/DDBJ databases">
        <authorList>
            <person name="Syme R.A."/>
            <person name="Farfan-Caceres L."/>
            <person name="Lichtenzveig J."/>
        </authorList>
    </citation>
    <scope>NUCLEOTIDE SEQUENCE</scope>
    <source>
        <strain evidence="1">Al4</strain>
    </source>
</reference>
<reference evidence="1" key="2">
    <citation type="submission" date="2020-09" db="EMBL/GenBank/DDBJ databases">
        <title>Reference genome assembly for Australian Ascochyta lentis isolate Al4.</title>
        <authorList>
            <person name="Lee R.C."/>
            <person name="Farfan-Caceres L.M."/>
            <person name="Debler J.W."/>
            <person name="Williams A.H."/>
            <person name="Henares B.M."/>
        </authorList>
    </citation>
    <scope>NUCLEOTIDE SEQUENCE</scope>
    <source>
        <strain evidence="1">Al4</strain>
    </source>
</reference>
<keyword evidence="2" id="KW-1185">Reference proteome</keyword>
<accession>A0A8H7IUX4</accession>
<dbReference type="EMBL" id="RZGK01000019">
    <property type="protein sequence ID" value="KAF9691966.1"/>
    <property type="molecule type" value="Genomic_DNA"/>
</dbReference>
<protein>
    <submittedName>
        <fullName evidence="1">Uncharacterized protein</fullName>
    </submittedName>
</protein>
<dbReference type="AlphaFoldDB" id="A0A8H7IUX4"/>
<sequence>MPVTAILNVPSLIDEPNTAQHYVPHDIQEQKEINPISTKIAGELSTYDIHVYTNATKKPVVPSNSSEPRRSKANLTIGLELFNSTLRTTRI</sequence>
<gene>
    <name evidence="1" type="ORF">EKO04_010125</name>
</gene>
<comment type="caution">
    <text evidence="1">The sequence shown here is derived from an EMBL/GenBank/DDBJ whole genome shotgun (WGS) entry which is preliminary data.</text>
</comment>
<dbReference type="Proteomes" id="UP000651452">
    <property type="component" value="Unassembled WGS sequence"/>
</dbReference>